<keyword evidence="3 8" id="KW-0812">Transmembrane</keyword>
<evidence type="ECO:0000256" key="3">
    <source>
        <dbReference type="ARBA" id="ARBA00022692"/>
    </source>
</evidence>
<evidence type="ECO:0000313" key="11">
    <source>
        <dbReference type="Proteomes" id="UP001320245"/>
    </source>
</evidence>
<feature type="transmembrane region" description="Helical" evidence="8">
    <location>
        <begin position="917"/>
        <end position="939"/>
    </location>
</feature>
<dbReference type="FunFam" id="3.40.50.300:FF:000367">
    <property type="entry name" value="ABC transporter G family member 24"/>
    <property type="match status" value="1"/>
</dbReference>
<evidence type="ECO:0000313" key="10">
    <source>
        <dbReference type="EMBL" id="KAK7729994.1"/>
    </source>
</evidence>
<dbReference type="GO" id="GO:0016887">
    <property type="term" value="F:ATP hydrolysis activity"/>
    <property type="evidence" value="ECO:0007669"/>
    <property type="project" value="InterPro"/>
</dbReference>
<dbReference type="Gene3D" id="3.40.50.300">
    <property type="entry name" value="P-loop containing nucleotide triphosphate hydrolases"/>
    <property type="match status" value="1"/>
</dbReference>
<feature type="transmembrane region" description="Helical" evidence="8">
    <location>
        <begin position="994"/>
        <end position="1014"/>
    </location>
</feature>
<evidence type="ECO:0000256" key="5">
    <source>
        <dbReference type="ARBA" id="ARBA00022840"/>
    </source>
</evidence>
<sequence length="1020" mass="111083">MATSLASGSVGSMYSAGDLPQDPFYPEQIPPGPAFLDTQACLCAYRQTPVSNSDDAAWECIGNQTQGINTFTGGKWFRPLHSATVSNGSIWDASNGPDTTAPLMYNTGQNALVAVNESALSPYDAACTASNQTTFSTAFYRAVEEKRNNDTMVDAMPCFNPLAMPVQIMELDAWQQNGCKNNTINSLPQYCPPIDACQEARALGQICEFQDSNIGMGPFEPVVCQSGFYCPDGGSKIKCPAGSYCQPGSAQPTSCSAVSSCPAGSVSQRFYLPLVFLIIIDVCLVLGMVLLRLRKRLKKNATSHIDAVKDVPSPGLRRKVTERLAEYNSALPDESEPWDQEASLLSSDHGLNRANTGFRAALGMERGQGIHDLDEDASHELKTFVQSMKKATDASHLGLSFRYSDLKFQPKGMSRPILQNVTGSIDRGSLTAVMGGSGAGKSTFVNVLMGKTTNTGGVVMVNDAPDRIKRYKKLIGYVPQDDIVLPELTVYENILHSARIRLPRTWKESDIQAHVNSVIDCLELSHVRDSLVGSVGKPVISGGQRKRVSIGMELAAAPMAIFLDEPTSGLDATAASSIMKTLKAIARLGISVIVIIHQPRLEIFEMLDQLILLANGQIIYEGPEDYVQNFFENVGFTFPEHGNSGDVITDIITGNGRAYKAEGDISKAWLISNWAGSRQHATIKEKHASITSTASSSRSRLSLTASSIMNLNSSSSRGSSPVGQHNLNDPAMLEALKKRGAPRLKQTWLCLRRAMVQQWREKQSFWFEIILASVCALLLGLAQHTKNGVLFRGLYRGDFAILSTAVDLSSAPQLSMLTGVAIGVISSAPGVRMFSEEMLLHRREAEAGHSRLAYFAAKVICVFPRMLIACMHFSTIVLLISKPVIPWGIAFLANLAYFWCIYGMAGMVSMVARREDAPLLATMASLILGILCGAAPNLAKVAQWHLAWLWRMSPGVWLTEIYFGELVRPFGYLYQTDVAAKALGFKLDWTWQNMGVLVAIGVAYRLIAFVGLFLGMKLRI</sequence>
<dbReference type="PANTHER" id="PTHR48041">
    <property type="entry name" value="ABC TRANSPORTER G FAMILY MEMBER 28"/>
    <property type="match status" value="1"/>
</dbReference>
<dbReference type="Proteomes" id="UP001320245">
    <property type="component" value="Unassembled WGS sequence"/>
</dbReference>
<feature type="domain" description="ABC transporter" evidence="9">
    <location>
        <begin position="401"/>
        <end position="640"/>
    </location>
</feature>
<organism evidence="10 11">
    <name type="scientific">Cytospora paraplurivora</name>
    <dbReference type="NCBI Taxonomy" id="2898453"/>
    <lineage>
        <taxon>Eukaryota</taxon>
        <taxon>Fungi</taxon>
        <taxon>Dikarya</taxon>
        <taxon>Ascomycota</taxon>
        <taxon>Pezizomycotina</taxon>
        <taxon>Sordariomycetes</taxon>
        <taxon>Sordariomycetidae</taxon>
        <taxon>Diaporthales</taxon>
        <taxon>Cytosporaceae</taxon>
        <taxon>Cytospora</taxon>
    </lineage>
</organism>
<feature type="transmembrane region" description="Helical" evidence="8">
    <location>
        <begin position="814"/>
        <end position="834"/>
    </location>
</feature>
<dbReference type="InterPro" id="IPR003593">
    <property type="entry name" value="AAA+_ATPase"/>
</dbReference>
<dbReference type="PROSITE" id="PS50893">
    <property type="entry name" value="ABC_TRANSPORTER_2"/>
    <property type="match status" value="1"/>
</dbReference>
<dbReference type="CDD" id="cd03213">
    <property type="entry name" value="ABCG_EPDR"/>
    <property type="match status" value="1"/>
</dbReference>
<keyword evidence="6 8" id="KW-1133">Transmembrane helix</keyword>
<dbReference type="InterPro" id="IPR017871">
    <property type="entry name" value="ABC_transporter-like_CS"/>
</dbReference>
<evidence type="ECO:0000256" key="7">
    <source>
        <dbReference type="ARBA" id="ARBA00023136"/>
    </source>
</evidence>
<feature type="transmembrane region" description="Helical" evidence="8">
    <location>
        <begin position="765"/>
        <end position="782"/>
    </location>
</feature>
<dbReference type="EMBL" id="JAJSPL020000065">
    <property type="protein sequence ID" value="KAK7729994.1"/>
    <property type="molecule type" value="Genomic_DNA"/>
</dbReference>
<evidence type="ECO:0000259" key="9">
    <source>
        <dbReference type="PROSITE" id="PS50893"/>
    </source>
</evidence>
<keyword evidence="7 8" id="KW-0472">Membrane</keyword>
<dbReference type="GO" id="GO:0005524">
    <property type="term" value="F:ATP binding"/>
    <property type="evidence" value="ECO:0007669"/>
    <property type="project" value="UniProtKB-KW"/>
</dbReference>
<keyword evidence="4" id="KW-0547">Nucleotide-binding</keyword>
<reference evidence="10 11" key="1">
    <citation type="journal article" date="2023" name="PLoS ONE">
        <title>Cytospora paraplurivora sp. nov. isolated from orchards with fruit tree decline syndrome in Ontario, Canada.</title>
        <authorList>
            <person name="Ilyukhin E."/>
            <person name="Nguyen H.D.T."/>
            <person name="Castle A.J."/>
            <person name="Ellouze W."/>
        </authorList>
    </citation>
    <scope>NUCLEOTIDE SEQUENCE [LARGE SCALE GENOMIC DNA]</scope>
    <source>
        <strain evidence="10 11">FDS-564</strain>
    </source>
</reference>
<dbReference type="InterPro" id="IPR003439">
    <property type="entry name" value="ABC_transporter-like_ATP-bd"/>
</dbReference>
<name>A0AAN9TWI6_9PEZI</name>
<evidence type="ECO:0000256" key="4">
    <source>
        <dbReference type="ARBA" id="ARBA00022741"/>
    </source>
</evidence>
<evidence type="ECO:0000256" key="8">
    <source>
        <dbReference type="SAM" id="Phobius"/>
    </source>
</evidence>
<keyword evidence="11" id="KW-1185">Reference proteome</keyword>
<dbReference type="Pfam" id="PF19055">
    <property type="entry name" value="ABC2_membrane_7"/>
    <property type="match status" value="1"/>
</dbReference>
<feature type="transmembrane region" description="Helical" evidence="8">
    <location>
        <begin position="270"/>
        <end position="291"/>
    </location>
</feature>
<dbReference type="GO" id="GO:0016020">
    <property type="term" value="C:membrane"/>
    <property type="evidence" value="ECO:0007669"/>
    <property type="project" value="UniProtKB-SubCell"/>
</dbReference>
<evidence type="ECO:0000256" key="6">
    <source>
        <dbReference type="ARBA" id="ARBA00022989"/>
    </source>
</evidence>
<dbReference type="InterPro" id="IPR043926">
    <property type="entry name" value="ABCG_dom"/>
</dbReference>
<accession>A0AAN9TWI6</accession>
<dbReference type="InterPro" id="IPR027417">
    <property type="entry name" value="P-loop_NTPase"/>
</dbReference>
<evidence type="ECO:0000256" key="2">
    <source>
        <dbReference type="ARBA" id="ARBA00022448"/>
    </source>
</evidence>
<comment type="caution">
    <text evidence="10">The sequence shown here is derived from an EMBL/GenBank/DDBJ whole genome shotgun (WGS) entry which is preliminary data.</text>
</comment>
<comment type="subcellular location">
    <subcellularLocation>
        <location evidence="1">Membrane</location>
        <topology evidence="1">Multi-pass membrane protein</topology>
    </subcellularLocation>
</comment>
<dbReference type="InterPro" id="IPR050352">
    <property type="entry name" value="ABCG_transporters"/>
</dbReference>
<keyword evidence="2" id="KW-0813">Transport</keyword>
<dbReference type="AlphaFoldDB" id="A0AAN9TWI6"/>
<feature type="transmembrane region" description="Helical" evidence="8">
    <location>
        <begin position="885"/>
        <end position="905"/>
    </location>
</feature>
<keyword evidence="5" id="KW-0067">ATP-binding</keyword>
<dbReference type="PROSITE" id="PS00211">
    <property type="entry name" value="ABC_TRANSPORTER_1"/>
    <property type="match status" value="1"/>
</dbReference>
<protein>
    <recommendedName>
        <fullName evidence="9">ABC transporter domain-containing protein</fullName>
    </recommendedName>
</protein>
<proteinExistence type="predicted"/>
<dbReference type="SUPFAM" id="SSF52540">
    <property type="entry name" value="P-loop containing nucleoside triphosphate hydrolases"/>
    <property type="match status" value="1"/>
</dbReference>
<feature type="transmembrane region" description="Helical" evidence="8">
    <location>
        <begin position="855"/>
        <end position="879"/>
    </location>
</feature>
<evidence type="ECO:0000256" key="1">
    <source>
        <dbReference type="ARBA" id="ARBA00004141"/>
    </source>
</evidence>
<dbReference type="PANTHER" id="PTHR48041:SF91">
    <property type="entry name" value="ABC TRANSPORTER G FAMILY MEMBER 28"/>
    <property type="match status" value="1"/>
</dbReference>
<dbReference type="SMART" id="SM00382">
    <property type="entry name" value="AAA"/>
    <property type="match status" value="1"/>
</dbReference>
<gene>
    <name evidence="10" type="ORF">SLS53_009109</name>
</gene>
<dbReference type="GO" id="GO:0140359">
    <property type="term" value="F:ABC-type transporter activity"/>
    <property type="evidence" value="ECO:0007669"/>
    <property type="project" value="InterPro"/>
</dbReference>
<dbReference type="Pfam" id="PF00005">
    <property type="entry name" value="ABC_tran"/>
    <property type="match status" value="1"/>
</dbReference>